<dbReference type="CDD" id="cd11056">
    <property type="entry name" value="CYP6-like"/>
    <property type="match status" value="1"/>
</dbReference>
<keyword evidence="17" id="KW-0812">Transmembrane</keyword>
<accession>A0ABD0S3C6</accession>
<dbReference type="PRINTS" id="PR00463">
    <property type="entry name" value="EP450I"/>
</dbReference>
<reference evidence="18 19" key="1">
    <citation type="submission" date="2024-06" db="EMBL/GenBank/DDBJ databases">
        <title>A chromosome-level genome assembly of beet webworm, Loxostege sticticalis.</title>
        <authorList>
            <person name="Zhang Y."/>
        </authorList>
    </citation>
    <scope>NUCLEOTIDE SEQUENCE [LARGE SCALE GENOMIC DNA]</scope>
    <source>
        <strain evidence="18">AQ028</strain>
        <tissue evidence="18">Male pupae</tissue>
    </source>
</reference>
<feature type="binding site" description="axial binding residue" evidence="15">
    <location>
        <position position="442"/>
    </location>
    <ligand>
        <name>heme</name>
        <dbReference type="ChEBI" id="CHEBI:30413"/>
    </ligand>
    <ligandPart>
        <name>Fe</name>
        <dbReference type="ChEBI" id="CHEBI:18248"/>
    </ligandPart>
</feature>
<proteinExistence type="inferred from homology"/>
<dbReference type="SUPFAM" id="SSF48264">
    <property type="entry name" value="Cytochrome P450"/>
    <property type="match status" value="1"/>
</dbReference>
<evidence type="ECO:0000256" key="16">
    <source>
        <dbReference type="RuleBase" id="RU000461"/>
    </source>
</evidence>
<evidence type="ECO:0000256" key="14">
    <source>
        <dbReference type="ARBA" id="ARBA00047827"/>
    </source>
</evidence>
<evidence type="ECO:0000256" key="3">
    <source>
        <dbReference type="ARBA" id="ARBA00004406"/>
    </source>
</evidence>
<comment type="similarity">
    <text evidence="4 16">Belongs to the cytochrome P450 family.</text>
</comment>
<evidence type="ECO:0000256" key="10">
    <source>
        <dbReference type="ARBA" id="ARBA00023002"/>
    </source>
</evidence>
<dbReference type="InterPro" id="IPR050476">
    <property type="entry name" value="Insect_CytP450_Detox"/>
</dbReference>
<keyword evidence="11 15" id="KW-0408">Iron</keyword>
<keyword evidence="6 15" id="KW-0349">Heme</keyword>
<dbReference type="Pfam" id="PF00067">
    <property type="entry name" value="p450"/>
    <property type="match status" value="1"/>
</dbReference>
<dbReference type="InterPro" id="IPR002401">
    <property type="entry name" value="Cyt_P450_E_grp-I"/>
</dbReference>
<comment type="subcellular location">
    <subcellularLocation>
        <location evidence="3">Endoplasmic reticulum membrane</location>
        <topology evidence="3">Peripheral membrane protein</topology>
    </subcellularLocation>
    <subcellularLocation>
        <location evidence="2">Microsome membrane</location>
        <topology evidence="2">Peripheral membrane protein</topology>
    </subcellularLocation>
</comment>
<keyword evidence="9" id="KW-0492">Microsome</keyword>
<dbReference type="Proteomes" id="UP001549921">
    <property type="component" value="Unassembled WGS sequence"/>
</dbReference>
<keyword evidence="10 16" id="KW-0560">Oxidoreductase</keyword>
<keyword evidence="7 15" id="KW-0479">Metal-binding</keyword>
<evidence type="ECO:0000256" key="6">
    <source>
        <dbReference type="ARBA" id="ARBA00022617"/>
    </source>
</evidence>
<comment type="caution">
    <text evidence="18">The sequence shown here is derived from an EMBL/GenBank/DDBJ whole genome shotgun (WGS) entry which is preliminary data.</text>
</comment>
<dbReference type="PANTHER" id="PTHR24292">
    <property type="entry name" value="CYTOCHROME P450"/>
    <property type="match status" value="1"/>
</dbReference>
<dbReference type="PROSITE" id="PS00086">
    <property type="entry name" value="CYTOCHROME_P450"/>
    <property type="match status" value="1"/>
</dbReference>
<organism evidence="18 19">
    <name type="scientific">Loxostege sticticalis</name>
    <name type="common">Beet webworm moth</name>
    <dbReference type="NCBI Taxonomy" id="481309"/>
    <lineage>
        <taxon>Eukaryota</taxon>
        <taxon>Metazoa</taxon>
        <taxon>Ecdysozoa</taxon>
        <taxon>Arthropoda</taxon>
        <taxon>Hexapoda</taxon>
        <taxon>Insecta</taxon>
        <taxon>Pterygota</taxon>
        <taxon>Neoptera</taxon>
        <taxon>Endopterygota</taxon>
        <taxon>Lepidoptera</taxon>
        <taxon>Glossata</taxon>
        <taxon>Ditrysia</taxon>
        <taxon>Pyraloidea</taxon>
        <taxon>Crambidae</taxon>
        <taxon>Pyraustinae</taxon>
        <taxon>Loxostege</taxon>
    </lineage>
</organism>
<comment type="cofactor">
    <cofactor evidence="1 15">
        <name>heme</name>
        <dbReference type="ChEBI" id="CHEBI:30413"/>
    </cofactor>
</comment>
<evidence type="ECO:0000256" key="17">
    <source>
        <dbReference type="SAM" id="Phobius"/>
    </source>
</evidence>
<evidence type="ECO:0000256" key="12">
    <source>
        <dbReference type="ARBA" id="ARBA00023033"/>
    </source>
</evidence>
<evidence type="ECO:0000256" key="13">
    <source>
        <dbReference type="ARBA" id="ARBA00023136"/>
    </source>
</evidence>
<feature type="transmembrane region" description="Helical" evidence="17">
    <location>
        <begin position="227"/>
        <end position="249"/>
    </location>
</feature>
<sequence>MEVFNYLAYLLTPLVIFVVVYLYCSYKQNYWTRRGVVQLKNTSKVFGDFKNGVLFRTGPGLLFGQLYKTAPTDAPFVGIYIFHKPCLLLRDPQIIKQVLVSDFKIFTNRHFAGRQQKDSIGMTNLFGVREPAWSYLRKKLSPTLSGRGKMKQTLPFMIESAKPMMEYLSKKTGSGNLQAIDIQDVSYKFASDLIANLALGAKTDCFEYPDSYYCKFLMDFFYSFKRMVALVTVFFMPELVDMMGSLMLFDSSYIRKVFWEVVESREISDEKRGDYIDEVIQLKNGQQDPVYKFEGDNVVYQCGTLLSGFESSAIATTFLLMELAKNKEYQDLARKDIKEAIAKHGWTVEAFDQMKYLGQCLSESLRLHPAVSTLDRYPTKDYQVPNTDLVIEKGTPVFISMYGLHGDARYFEDPEVFKPERFDSDRVVSDAYIPFSIGPRMCVGAQLGQLHVKVAVAMILSEYELSQNSQEVKMDHRSTLTAAADGIHVEFNKLSSSD</sequence>
<evidence type="ECO:0000313" key="19">
    <source>
        <dbReference type="Proteomes" id="UP001549921"/>
    </source>
</evidence>
<dbReference type="AlphaFoldDB" id="A0ABD0S3C6"/>
<keyword evidence="17" id="KW-1133">Transmembrane helix</keyword>
<keyword evidence="8" id="KW-0256">Endoplasmic reticulum</keyword>
<dbReference type="InterPro" id="IPR001128">
    <property type="entry name" value="Cyt_P450"/>
</dbReference>
<dbReference type="PANTHER" id="PTHR24292:SF45">
    <property type="entry name" value="CYTOCHROME P450 6G1-RELATED"/>
    <property type="match status" value="1"/>
</dbReference>
<evidence type="ECO:0000256" key="11">
    <source>
        <dbReference type="ARBA" id="ARBA00023004"/>
    </source>
</evidence>
<evidence type="ECO:0000256" key="15">
    <source>
        <dbReference type="PIRSR" id="PIRSR602401-1"/>
    </source>
</evidence>
<evidence type="ECO:0000256" key="8">
    <source>
        <dbReference type="ARBA" id="ARBA00022824"/>
    </source>
</evidence>
<evidence type="ECO:0000256" key="1">
    <source>
        <dbReference type="ARBA" id="ARBA00001971"/>
    </source>
</evidence>
<dbReference type="EMBL" id="JBEDNZ010000031">
    <property type="protein sequence ID" value="KAL0808579.1"/>
    <property type="molecule type" value="Genomic_DNA"/>
</dbReference>
<dbReference type="GO" id="GO:0005789">
    <property type="term" value="C:endoplasmic reticulum membrane"/>
    <property type="evidence" value="ECO:0007669"/>
    <property type="project" value="UniProtKB-SubCell"/>
</dbReference>
<gene>
    <name evidence="18" type="ORF">ABMA28_013021</name>
</gene>
<evidence type="ECO:0000256" key="7">
    <source>
        <dbReference type="ARBA" id="ARBA00022723"/>
    </source>
</evidence>
<dbReference type="GO" id="GO:0046872">
    <property type="term" value="F:metal ion binding"/>
    <property type="evidence" value="ECO:0007669"/>
    <property type="project" value="UniProtKB-KW"/>
</dbReference>
<evidence type="ECO:0000256" key="9">
    <source>
        <dbReference type="ARBA" id="ARBA00022848"/>
    </source>
</evidence>
<dbReference type="InterPro" id="IPR036396">
    <property type="entry name" value="Cyt_P450_sf"/>
</dbReference>
<evidence type="ECO:0000256" key="5">
    <source>
        <dbReference type="ARBA" id="ARBA00012109"/>
    </source>
</evidence>
<evidence type="ECO:0000256" key="4">
    <source>
        <dbReference type="ARBA" id="ARBA00010617"/>
    </source>
</evidence>
<keyword evidence="13 17" id="KW-0472">Membrane</keyword>
<name>A0ABD0S3C6_LOXSC</name>
<evidence type="ECO:0000313" key="18">
    <source>
        <dbReference type="EMBL" id="KAL0808579.1"/>
    </source>
</evidence>
<dbReference type="EC" id="1.14.14.1" evidence="5"/>
<keyword evidence="12 16" id="KW-0503">Monooxygenase</keyword>
<dbReference type="InterPro" id="IPR017972">
    <property type="entry name" value="Cyt_P450_CS"/>
</dbReference>
<dbReference type="Gene3D" id="1.10.630.10">
    <property type="entry name" value="Cytochrome P450"/>
    <property type="match status" value="1"/>
</dbReference>
<evidence type="ECO:0000256" key="2">
    <source>
        <dbReference type="ARBA" id="ARBA00004174"/>
    </source>
</evidence>
<comment type="catalytic activity">
    <reaction evidence="14">
        <text>an organic molecule + reduced [NADPH--hemoprotein reductase] + O2 = an alcohol + oxidized [NADPH--hemoprotein reductase] + H2O + H(+)</text>
        <dbReference type="Rhea" id="RHEA:17149"/>
        <dbReference type="Rhea" id="RHEA-COMP:11964"/>
        <dbReference type="Rhea" id="RHEA-COMP:11965"/>
        <dbReference type="ChEBI" id="CHEBI:15377"/>
        <dbReference type="ChEBI" id="CHEBI:15378"/>
        <dbReference type="ChEBI" id="CHEBI:15379"/>
        <dbReference type="ChEBI" id="CHEBI:30879"/>
        <dbReference type="ChEBI" id="CHEBI:57618"/>
        <dbReference type="ChEBI" id="CHEBI:58210"/>
        <dbReference type="ChEBI" id="CHEBI:142491"/>
        <dbReference type="EC" id="1.14.14.1"/>
    </reaction>
</comment>
<dbReference type="GO" id="GO:0016712">
    <property type="term" value="F:oxidoreductase activity, acting on paired donors, with incorporation or reduction of molecular oxygen, reduced flavin or flavoprotein as one donor, and incorporation of one atom of oxygen"/>
    <property type="evidence" value="ECO:0007669"/>
    <property type="project" value="UniProtKB-EC"/>
</dbReference>
<feature type="transmembrane region" description="Helical" evidence="17">
    <location>
        <begin position="6"/>
        <end position="24"/>
    </location>
</feature>
<dbReference type="PRINTS" id="PR00385">
    <property type="entry name" value="P450"/>
</dbReference>
<protein>
    <recommendedName>
        <fullName evidence="5">unspecific monooxygenase</fullName>
        <ecNumber evidence="5">1.14.14.1</ecNumber>
    </recommendedName>
</protein>